<name>F6H5X6_VITVI</name>
<organism evidence="1 2">
    <name type="scientific">Vitis vinifera</name>
    <name type="common">Grape</name>
    <dbReference type="NCBI Taxonomy" id="29760"/>
    <lineage>
        <taxon>Eukaryota</taxon>
        <taxon>Viridiplantae</taxon>
        <taxon>Streptophyta</taxon>
        <taxon>Embryophyta</taxon>
        <taxon>Tracheophyta</taxon>
        <taxon>Spermatophyta</taxon>
        <taxon>Magnoliopsida</taxon>
        <taxon>eudicotyledons</taxon>
        <taxon>Gunneridae</taxon>
        <taxon>Pentapetalae</taxon>
        <taxon>rosids</taxon>
        <taxon>Vitales</taxon>
        <taxon>Vitaceae</taxon>
        <taxon>Viteae</taxon>
        <taxon>Vitis</taxon>
    </lineage>
</organism>
<sequence>MPKFGSIWLHFLLRKAKEEFGQALCLEVENVVHATRN</sequence>
<dbReference type="EMBL" id="FN595241">
    <property type="protein sequence ID" value="CCB47615.1"/>
    <property type="molecule type" value="Genomic_DNA"/>
</dbReference>
<protein>
    <submittedName>
        <fullName evidence="1">Uncharacterized protein</fullName>
    </submittedName>
</protein>
<reference evidence="2" key="1">
    <citation type="journal article" date="2007" name="Nature">
        <title>The grapevine genome sequence suggests ancestral hexaploidization in major angiosperm phyla.</title>
        <authorList>
            <consortium name="The French-Italian Public Consortium for Grapevine Genome Characterization."/>
            <person name="Jaillon O."/>
            <person name="Aury J.-M."/>
            <person name="Noel B."/>
            <person name="Policriti A."/>
            <person name="Clepet C."/>
            <person name="Casagrande A."/>
            <person name="Choisne N."/>
            <person name="Aubourg S."/>
            <person name="Vitulo N."/>
            <person name="Jubin C."/>
            <person name="Vezzi A."/>
            <person name="Legeai F."/>
            <person name="Hugueney P."/>
            <person name="Dasilva C."/>
            <person name="Horner D."/>
            <person name="Mica E."/>
            <person name="Jublot D."/>
            <person name="Poulain J."/>
            <person name="Bruyere C."/>
            <person name="Billault A."/>
            <person name="Segurens B."/>
            <person name="Gouyvenoux M."/>
            <person name="Ugarte E."/>
            <person name="Cattonaro F."/>
            <person name="Anthouard V."/>
            <person name="Vico V."/>
            <person name="Del Fabbro C."/>
            <person name="Alaux M."/>
            <person name="Di Gaspero G."/>
            <person name="Dumas V."/>
            <person name="Felice N."/>
            <person name="Paillard S."/>
            <person name="Juman I."/>
            <person name="Moroldo M."/>
            <person name="Scalabrin S."/>
            <person name="Canaguier A."/>
            <person name="Le Clainche I."/>
            <person name="Malacrida G."/>
            <person name="Durand E."/>
            <person name="Pesole G."/>
            <person name="Laucou V."/>
            <person name="Chatelet P."/>
            <person name="Merdinoglu D."/>
            <person name="Delledonne M."/>
            <person name="Pezzotti M."/>
            <person name="Lecharny A."/>
            <person name="Scarpelli C."/>
            <person name="Artiguenave F."/>
            <person name="Pe M.E."/>
            <person name="Valle G."/>
            <person name="Morgante M."/>
            <person name="Caboche M."/>
            <person name="Adam-Blondon A.-F."/>
            <person name="Weissenbach J."/>
            <person name="Quetier F."/>
            <person name="Wincker P."/>
        </authorList>
    </citation>
    <scope>NUCLEOTIDE SEQUENCE [LARGE SCALE GENOMIC DNA]</scope>
    <source>
        <strain evidence="2">cv. Pinot noir / PN40024</strain>
    </source>
</reference>
<dbReference type="AlphaFoldDB" id="F6H5X6"/>
<accession>F6H5X6</accession>
<keyword evidence="2" id="KW-1185">Reference proteome</keyword>
<proteinExistence type="predicted"/>
<dbReference type="InParanoid" id="F6H5X6"/>
<dbReference type="HOGENOM" id="CLU_3352099_0_0_1"/>
<gene>
    <name evidence="1" type="ordered locus">VIT_14s0036g01440</name>
</gene>
<dbReference type="PaxDb" id="29760-VIT_14s0036g01440.t01"/>
<dbReference type="STRING" id="29760.F6H5X6"/>
<dbReference type="Proteomes" id="UP000009183">
    <property type="component" value="Chromosome 14"/>
</dbReference>
<evidence type="ECO:0000313" key="2">
    <source>
        <dbReference type="Proteomes" id="UP000009183"/>
    </source>
</evidence>
<evidence type="ECO:0000313" key="1">
    <source>
        <dbReference type="EMBL" id="CCB47615.1"/>
    </source>
</evidence>